<reference evidence="6" key="1">
    <citation type="submission" date="2024-04" db="EMBL/GenBank/DDBJ databases">
        <title>Salinicola lusitanus LLJ914,a marine bacterium isolated from the Okinawa Trough.</title>
        <authorList>
            <person name="Li J."/>
        </authorList>
    </citation>
    <scope>NUCLEOTIDE SEQUENCE [LARGE SCALE GENOMIC DNA]</scope>
</reference>
<gene>
    <name evidence="5" type="ORF">WMY93_014360</name>
</gene>
<dbReference type="EMBL" id="JBBPFD010000010">
    <property type="protein sequence ID" value="KAK7909676.1"/>
    <property type="molecule type" value="Genomic_DNA"/>
</dbReference>
<dbReference type="Pfam" id="PF22936">
    <property type="entry name" value="Pol_BBD"/>
    <property type="match status" value="1"/>
</dbReference>
<feature type="domain" description="CCHC-type" evidence="4">
    <location>
        <begin position="223"/>
        <end position="238"/>
    </location>
</feature>
<sequence>MANRAKTKWPTFNGRAEEYELWEERMLCCMHSVGLKETILNEPAGPLTAEEQAEEDKLNADAYCALAPLLDNVSLSLIFRETKDKGRESLKVLREHYIGKSRPRIVSMYITLTSLKKSDTETITEYIIRAEQIITALKGAGEAPSEELIMAMVMRGLPEKYKPFTLMVTHSSTEMKLGEFKAKLRNFEASEDSEPIAEEAGERVLKAKAGPKKKSGAHTDLACWRCGEKGHRKDECSKKVWCSSCKSTSHTDKACRKKERGSRCAHAQDDGGSRGRIDVRGTEGADFTFRAQTVDTSKSAQQRPIQEKGLIVDTGASSHIINDRSRFKNFDNSFKSERHSMELADGKRTFGLAQGRGDAQVHLIDSNGRRCSVTLKNALYIPSFPQELFSVKCATASGAKLIFDEGKDVLLVPDGTKFNIHVHNRMYYLQTECDESDVCNVSHDIQTWHEIMGHCNYEDILKLQDVTVGMHIKGTKRRPDKECRVCIEGKFTQMRNRDAVVKVKTPLEQVNTDLAGPTQEVGSDSTTDSEPNETPQLSTENTDLQADESQLEKDDGEKHPRVTPQASSSKRYPTRERKPPSYLGDYTQDDSGEEDSSLTSVDYCYRVVCGIPLTFKEAMESTESRRWKQAMDEEIQSLVENQTFTLTTLPEGRKTVGGRWVYSIKEGSDGHDQYKARFVAKGYSQRAGIDYGETFSPTANLTSVRVVMQKAAEENLVLHQMDVKTAYLHAPIDRDIYMDQPEGYEKVGEKMVCKLQKSIYGLKQSGRNWNEMLHKCLTEDNFTQNPADHCVYTKESKQTGKVIIVIWVDDLIIAASNIKSLKQVKAMLSTKFKMKDLGRLTHFLGINFCQSDGCVKMSQEKKESDEVLRQMSWPPQSPDLNPMEMVWGELDRSVNAKGSTKG</sequence>
<dbReference type="GO" id="GO:0006259">
    <property type="term" value="P:DNA metabolic process"/>
    <property type="evidence" value="ECO:0007669"/>
    <property type="project" value="UniProtKB-ARBA"/>
</dbReference>
<name>A0AAW0NU84_9GOBI</name>
<dbReference type="SUPFAM" id="SSF57756">
    <property type="entry name" value="Retrovirus zinc finger-like domains"/>
    <property type="match status" value="1"/>
</dbReference>
<dbReference type="InterPro" id="IPR013103">
    <property type="entry name" value="RVT_2"/>
</dbReference>
<dbReference type="Gene3D" id="4.10.60.10">
    <property type="entry name" value="Zinc finger, CCHC-type"/>
    <property type="match status" value="1"/>
</dbReference>
<evidence type="ECO:0000256" key="3">
    <source>
        <dbReference type="SAM" id="MobiDB-lite"/>
    </source>
</evidence>
<evidence type="ECO:0000313" key="5">
    <source>
        <dbReference type="EMBL" id="KAK7909676.1"/>
    </source>
</evidence>
<dbReference type="InterPro" id="IPR036397">
    <property type="entry name" value="RNaseH_sf"/>
</dbReference>
<feature type="compositionally biased region" description="Basic and acidic residues" evidence="3">
    <location>
        <begin position="550"/>
        <end position="560"/>
    </location>
</feature>
<evidence type="ECO:0000313" key="6">
    <source>
        <dbReference type="Proteomes" id="UP001460270"/>
    </source>
</evidence>
<keyword evidence="2" id="KW-0863">Zinc-finger</keyword>
<keyword evidence="2" id="KW-0479">Metal-binding</keyword>
<dbReference type="SUPFAM" id="SSF56672">
    <property type="entry name" value="DNA/RNA polymerases"/>
    <property type="match status" value="1"/>
</dbReference>
<keyword evidence="1" id="KW-0645">Protease</keyword>
<keyword evidence="6" id="KW-1185">Reference proteome</keyword>
<dbReference type="Pfam" id="PF14223">
    <property type="entry name" value="Retrotran_gag_2"/>
    <property type="match status" value="1"/>
</dbReference>
<dbReference type="PANTHER" id="PTHR47481">
    <property type="match status" value="1"/>
</dbReference>
<keyword evidence="1" id="KW-0378">Hydrolase</keyword>
<dbReference type="PANTHER" id="PTHR47481:SF31">
    <property type="entry name" value="OS01G0873500 PROTEIN"/>
    <property type="match status" value="1"/>
</dbReference>
<dbReference type="Proteomes" id="UP001460270">
    <property type="component" value="Unassembled WGS sequence"/>
</dbReference>
<evidence type="ECO:0000256" key="1">
    <source>
        <dbReference type="ARBA" id="ARBA00022750"/>
    </source>
</evidence>
<proteinExistence type="predicted"/>
<evidence type="ECO:0000256" key="2">
    <source>
        <dbReference type="PROSITE-ProRule" id="PRU00047"/>
    </source>
</evidence>
<feature type="region of interest" description="Disordered" evidence="3">
    <location>
        <begin position="508"/>
        <end position="597"/>
    </location>
</feature>
<keyword evidence="1" id="KW-0064">Aspartyl protease</keyword>
<keyword evidence="2" id="KW-0862">Zinc</keyword>
<comment type="caution">
    <text evidence="5">The sequence shown here is derived from an EMBL/GenBank/DDBJ whole genome shotgun (WGS) entry which is preliminary data.</text>
</comment>
<dbReference type="GO" id="GO:0008270">
    <property type="term" value="F:zinc ion binding"/>
    <property type="evidence" value="ECO:0007669"/>
    <property type="project" value="UniProtKB-KW"/>
</dbReference>
<dbReference type="InterPro" id="IPR001878">
    <property type="entry name" value="Znf_CCHC"/>
</dbReference>
<evidence type="ECO:0000259" key="4">
    <source>
        <dbReference type="PROSITE" id="PS50158"/>
    </source>
</evidence>
<protein>
    <recommendedName>
        <fullName evidence="4">CCHC-type domain-containing protein</fullName>
    </recommendedName>
</protein>
<dbReference type="Gene3D" id="3.30.420.10">
    <property type="entry name" value="Ribonuclease H-like superfamily/Ribonuclease H"/>
    <property type="match status" value="1"/>
</dbReference>
<feature type="compositionally biased region" description="Polar residues" evidence="3">
    <location>
        <begin position="520"/>
        <end position="548"/>
    </location>
</feature>
<dbReference type="InterPro" id="IPR036875">
    <property type="entry name" value="Znf_CCHC_sf"/>
</dbReference>
<dbReference type="Pfam" id="PF07727">
    <property type="entry name" value="RVT_2"/>
    <property type="match status" value="1"/>
</dbReference>
<feature type="compositionally biased region" description="Acidic residues" evidence="3">
    <location>
        <begin position="587"/>
        <end position="596"/>
    </location>
</feature>
<dbReference type="SMART" id="SM00343">
    <property type="entry name" value="ZnF_C2HC"/>
    <property type="match status" value="2"/>
</dbReference>
<organism evidence="5 6">
    <name type="scientific">Mugilogobius chulae</name>
    <name type="common">yellowstripe goby</name>
    <dbReference type="NCBI Taxonomy" id="88201"/>
    <lineage>
        <taxon>Eukaryota</taxon>
        <taxon>Metazoa</taxon>
        <taxon>Chordata</taxon>
        <taxon>Craniata</taxon>
        <taxon>Vertebrata</taxon>
        <taxon>Euteleostomi</taxon>
        <taxon>Actinopterygii</taxon>
        <taxon>Neopterygii</taxon>
        <taxon>Teleostei</taxon>
        <taxon>Neoteleostei</taxon>
        <taxon>Acanthomorphata</taxon>
        <taxon>Gobiaria</taxon>
        <taxon>Gobiiformes</taxon>
        <taxon>Gobioidei</taxon>
        <taxon>Gobiidae</taxon>
        <taxon>Gobionellinae</taxon>
        <taxon>Mugilogobius</taxon>
    </lineage>
</organism>
<dbReference type="AlphaFoldDB" id="A0AAW0NU84"/>
<dbReference type="GO" id="GO:0004190">
    <property type="term" value="F:aspartic-type endopeptidase activity"/>
    <property type="evidence" value="ECO:0007669"/>
    <property type="project" value="UniProtKB-KW"/>
</dbReference>
<dbReference type="InterPro" id="IPR043502">
    <property type="entry name" value="DNA/RNA_pol_sf"/>
</dbReference>
<dbReference type="PROSITE" id="PS50158">
    <property type="entry name" value="ZF_CCHC"/>
    <property type="match status" value="1"/>
</dbReference>
<dbReference type="GO" id="GO:0003676">
    <property type="term" value="F:nucleic acid binding"/>
    <property type="evidence" value="ECO:0007669"/>
    <property type="project" value="InterPro"/>
</dbReference>
<dbReference type="InterPro" id="IPR054722">
    <property type="entry name" value="PolX-like_BBD"/>
</dbReference>
<accession>A0AAW0NU84</accession>